<organism evidence="1 2">
    <name type="scientific">Xanthobacter aminoxidans</name>
    <dbReference type="NCBI Taxonomy" id="186280"/>
    <lineage>
        <taxon>Bacteria</taxon>
        <taxon>Pseudomonadati</taxon>
        <taxon>Pseudomonadota</taxon>
        <taxon>Alphaproteobacteria</taxon>
        <taxon>Hyphomicrobiales</taxon>
        <taxon>Xanthobacteraceae</taxon>
        <taxon>Xanthobacter</taxon>
    </lineage>
</organism>
<dbReference type="EMBL" id="JBAFUR010000004">
    <property type="protein sequence ID" value="MFG1253862.1"/>
    <property type="molecule type" value="Genomic_DNA"/>
</dbReference>
<protein>
    <submittedName>
        <fullName evidence="1">Uncharacterized protein</fullName>
    </submittedName>
</protein>
<dbReference type="RefSeq" id="WP_394009781.1">
    <property type="nucleotide sequence ID" value="NZ_JBAFUR010000004.1"/>
</dbReference>
<evidence type="ECO:0000313" key="2">
    <source>
        <dbReference type="Proteomes" id="UP001604043"/>
    </source>
</evidence>
<name>A0ABW6ZKS3_9HYPH</name>
<comment type="caution">
    <text evidence="1">The sequence shown here is derived from an EMBL/GenBank/DDBJ whole genome shotgun (WGS) entry which is preliminary data.</text>
</comment>
<reference evidence="1 2" key="1">
    <citation type="submission" date="2024-02" db="EMBL/GenBank/DDBJ databases">
        <title>Expansion and revision of Xanthobacter and proposal of Roseixanthobacter gen. nov.</title>
        <authorList>
            <person name="Soltysiak M.P.M."/>
            <person name="Jalihal A."/>
            <person name="Ory A."/>
            <person name="Chrisophersen C."/>
            <person name="Lee A.D."/>
            <person name="Boulton J."/>
            <person name="Springer M."/>
        </authorList>
    </citation>
    <scope>NUCLEOTIDE SEQUENCE [LARGE SCALE GENOMIC DNA]</scope>
    <source>
        <strain evidence="1 2">CB5</strain>
    </source>
</reference>
<gene>
    <name evidence="1" type="ORF">V5F30_16755</name>
</gene>
<proteinExistence type="predicted"/>
<evidence type="ECO:0000313" key="1">
    <source>
        <dbReference type="EMBL" id="MFG1253862.1"/>
    </source>
</evidence>
<keyword evidence="2" id="KW-1185">Reference proteome</keyword>
<dbReference type="Proteomes" id="UP001604043">
    <property type="component" value="Unassembled WGS sequence"/>
</dbReference>
<accession>A0ABW6ZKS3</accession>
<sequence length="141" mass="15905">MEVMQRHCSPDHPDCWVECPGNGAALYIDPPGFCLKDCGDESLAKLLFVASSIGDNPATVGRRIYLKGEISWTGIIQTPVYFDSYYPRRRFFQEFGSSDRIQSLIKNFDSQYTFYFSFSGAIREAWRGIADSIRPNAAGLL</sequence>